<dbReference type="InterPro" id="IPR018062">
    <property type="entry name" value="HTH_AraC-typ_CS"/>
</dbReference>
<name>A0A7V2T4Q1_LEUMU</name>
<dbReference type="Gene3D" id="1.10.10.60">
    <property type="entry name" value="Homeodomain-like"/>
    <property type="match status" value="1"/>
</dbReference>
<dbReference type="EMBL" id="DRMS01000438">
    <property type="protein sequence ID" value="HFC93444.1"/>
    <property type="molecule type" value="Genomic_DNA"/>
</dbReference>
<evidence type="ECO:0000256" key="2">
    <source>
        <dbReference type="ARBA" id="ARBA00023125"/>
    </source>
</evidence>
<dbReference type="Pfam" id="PF12852">
    <property type="entry name" value="Cupin_6"/>
    <property type="match status" value="1"/>
</dbReference>
<sequence length="339" mass="37312">MPKTRELPPASSMKSSPDDALSQVLNSMRISGSLLLKEKYQTPWAVSVPNSKSLGPFFETNTNTRIAAFHVVERGHITITLENGESTVVEAGEMAVCFSGMGHTLSQGDGSKTITFAEVMSGGNHIFAPNDKSSEQTPCTSLICGVFLLHDALLNPLLAALPNILKLSVNNPDRYSRLYGVVKLMKQEFQPQTVGNSFVLQRYLEILCAEAIRAHVDSLPEQSTGWLSALKDPVIGRAIEIIHAQPGYKWSVKNLADKVTISPSRFAARFSETLGESPMIYITKWRMYIASQMLDDKQLSIDQIASEVGYESMAAFSRAFKRHIGLPPATWRATTFVSK</sequence>
<protein>
    <submittedName>
        <fullName evidence="5">AraC family transcriptional regulator</fullName>
    </submittedName>
</protein>
<organism evidence="5">
    <name type="scientific">Leucothrix mucor</name>
    <dbReference type="NCBI Taxonomy" id="45248"/>
    <lineage>
        <taxon>Bacteria</taxon>
        <taxon>Pseudomonadati</taxon>
        <taxon>Pseudomonadota</taxon>
        <taxon>Gammaproteobacteria</taxon>
        <taxon>Thiotrichales</taxon>
        <taxon>Thiotrichaceae</taxon>
        <taxon>Leucothrix</taxon>
    </lineage>
</organism>
<reference evidence="5" key="1">
    <citation type="journal article" date="2020" name="mSystems">
        <title>Genome- and Community-Level Interaction Insights into Carbon Utilization and Element Cycling Functions of Hydrothermarchaeota in Hydrothermal Sediment.</title>
        <authorList>
            <person name="Zhou Z."/>
            <person name="Liu Y."/>
            <person name="Xu W."/>
            <person name="Pan J."/>
            <person name="Luo Z.H."/>
            <person name="Li M."/>
        </authorList>
    </citation>
    <scope>NUCLEOTIDE SEQUENCE [LARGE SCALE GENOMIC DNA]</scope>
    <source>
        <strain evidence="5">HyVt-493</strain>
    </source>
</reference>
<dbReference type="PRINTS" id="PR00032">
    <property type="entry name" value="HTHARAC"/>
</dbReference>
<proteinExistence type="predicted"/>
<evidence type="ECO:0000256" key="3">
    <source>
        <dbReference type="ARBA" id="ARBA00023163"/>
    </source>
</evidence>
<dbReference type="PANTHER" id="PTHR11019">
    <property type="entry name" value="HTH-TYPE TRANSCRIPTIONAL REGULATOR NIMR"/>
    <property type="match status" value="1"/>
</dbReference>
<dbReference type="SMART" id="SM00342">
    <property type="entry name" value="HTH_ARAC"/>
    <property type="match status" value="1"/>
</dbReference>
<dbReference type="InterPro" id="IPR020449">
    <property type="entry name" value="Tscrpt_reg_AraC-type_HTH"/>
</dbReference>
<dbReference type="InterPro" id="IPR018060">
    <property type="entry name" value="HTH_AraC"/>
</dbReference>
<keyword evidence="1" id="KW-0805">Transcription regulation</keyword>
<feature type="domain" description="HTH araC/xylS-type" evidence="4">
    <location>
        <begin position="236"/>
        <end position="334"/>
    </location>
</feature>
<dbReference type="PROSITE" id="PS00041">
    <property type="entry name" value="HTH_ARAC_FAMILY_1"/>
    <property type="match status" value="1"/>
</dbReference>
<dbReference type="PROSITE" id="PS01124">
    <property type="entry name" value="HTH_ARAC_FAMILY_2"/>
    <property type="match status" value="1"/>
</dbReference>
<keyword evidence="3" id="KW-0804">Transcription</keyword>
<gene>
    <name evidence="5" type="ORF">ENJ51_11605</name>
</gene>
<dbReference type="GO" id="GO:0003700">
    <property type="term" value="F:DNA-binding transcription factor activity"/>
    <property type="evidence" value="ECO:0007669"/>
    <property type="project" value="InterPro"/>
</dbReference>
<dbReference type="InterPro" id="IPR032783">
    <property type="entry name" value="AraC_lig"/>
</dbReference>
<keyword evidence="2" id="KW-0238">DNA-binding</keyword>
<dbReference type="Proteomes" id="UP000885750">
    <property type="component" value="Unassembled WGS sequence"/>
</dbReference>
<dbReference type="Pfam" id="PF12833">
    <property type="entry name" value="HTH_18"/>
    <property type="match status" value="1"/>
</dbReference>
<comment type="caution">
    <text evidence="5">The sequence shown here is derived from an EMBL/GenBank/DDBJ whole genome shotgun (WGS) entry which is preliminary data.</text>
</comment>
<accession>A0A7V2T4Q1</accession>
<dbReference type="GO" id="GO:0043565">
    <property type="term" value="F:sequence-specific DNA binding"/>
    <property type="evidence" value="ECO:0007669"/>
    <property type="project" value="InterPro"/>
</dbReference>
<dbReference type="InterPro" id="IPR009057">
    <property type="entry name" value="Homeodomain-like_sf"/>
</dbReference>
<dbReference type="PANTHER" id="PTHR11019:SF159">
    <property type="entry name" value="TRANSCRIPTIONAL REGULATOR-RELATED"/>
    <property type="match status" value="1"/>
</dbReference>
<evidence type="ECO:0000256" key="1">
    <source>
        <dbReference type="ARBA" id="ARBA00023015"/>
    </source>
</evidence>
<dbReference type="AlphaFoldDB" id="A0A7V2T4Q1"/>
<dbReference type="SUPFAM" id="SSF46689">
    <property type="entry name" value="Homeodomain-like"/>
    <property type="match status" value="2"/>
</dbReference>
<evidence type="ECO:0000259" key="4">
    <source>
        <dbReference type="PROSITE" id="PS01124"/>
    </source>
</evidence>
<evidence type="ECO:0000313" key="5">
    <source>
        <dbReference type="EMBL" id="HFC93444.1"/>
    </source>
</evidence>